<keyword evidence="3" id="KW-1185">Reference proteome</keyword>
<feature type="region of interest" description="Disordered" evidence="1">
    <location>
        <begin position="863"/>
        <end position="885"/>
    </location>
</feature>
<dbReference type="InterPro" id="IPR039930">
    <property type="entry name" value="RALGAPB"/>
</dbReference>
<feature type="compositionally biased region" description="Low complexity" evidence="1">
    <location>
        <begin position="1233"/>
        <end position="1250"/>
    </location>
</feature>
<feature type="compositionally biased region" description="Polar residues" evidence="1">
    <location>
        <begin position="692"/>
        <end position="710"/>
    </location>
</feature>
<dbReference type="InterPro" id="IPR046859">
    <property type="entry name" value="RGPA/RALGAPB_N"/>
</dbReference>
<dbReference type="Gene3D" id="3.40.50.11210">
    <property type="entry name" value="Rap/Ran-GAP"/>
    <property type="match status" value="1"/>
</dbReference>
<feature type="region of interest" description="Disordered" evidence="1">
    <location>
        <begin position="692"/>
        <end position="726"/>
    </location>
</feature>
<dbReference type="OrthoDB" id="10009983at2759"/>
<name>A0A7D9EHA4_PARCT</name>
<dbReference type="PANTHER" id="PTHR21344:SF1">
    <property type="entry name" value="RAL GTPASE-ACTIVATING PROTEIN SUBUNIT BETA"/>
    <property type="match status" value="1"/>
</dbReference>
<dbReference type="GO" id="GO:0051056">
    <property type="term" value="P:regulation of small GTPase mediated signal transduction"/>
    <property type="evidence" value="ECO:0007669"/>
    <property type="project" value="InterPro"/>
</dbReference>
<evidence type="ECO:0000313" key="3">
    <source>
        <dbReference type="Proteomes" id="UP001152795"/>
    </source>
</evidence>
<organism evidence="2 3">
    <name type="scientific">Paramuricea clavata</name>
    <name type="common">Red gorgonian</name>
    <name type="synonym">Violescent sea-whip</name>
    <dbReference type="NCBI Taxonomy" id="317549"/>
    <lineage>
        <taxon>Eukaryota</taxon>
        <taxon>Metazoa</taxon>
        <taxon>Cnidaria</taxon>
        <taxon>Anthozoa</taxon>
        <taxon>Octocorallia</taxon>
        <taxon>Malacalcyonacea</taxon>
        <taxon>Plexauridae</taxon>
        <taxon>Paramuricea</taxon>
    </lineage>
</organism>
<sequence length="1520" mass="171117">MYSEWVSLSEEIRNDESGRSALSVYPSSVGRDVARAVVRSLVDNPIENSKERFKSGEDIKWTMHVICFGLGLPLSEGETLKGCVTIYLDWLSSLSSQPKQEVPQEILKDPNMYCQRILQHFKNLFVPKTEGTLALQASLCMKVLQGVQRISHECRKMNETTLKVMLQFLLSISDFLLSPPFVPGGLTEQLCRLLIEVLFDVWLQACVWAFPDPPLWNTLKEMCCSWRHHTDFVALWNKTIFSITRRVLLVEYGSSFPLYPLDDKKHEIRIPTSLNNKCLVQSWFRFLHIMGNPVDLSNKEVIGNTPKFKEHALVNTNQYEPSKHPCLSSMPQNFYAAMKGIATLADTFLGKKCSCETPVMFSHISPDNSTVFPSKHENKHRVQTAVSTDQLANFTREIDWKLPGRFENQSSYLFDKAMGAKTSMPMENSVLHLLGTWLFEATLAHVDIRSVKMKLCKTWQKYLTQDGGSVENDDTQGAEDEGYNEFEQGRAEAFGALCRIFCSQRSGVVLPVYLTRFYFSLASGLIYDKSCSGYVLSSILLNSTDLLRVNLPGVDVIIPHLIAALEKVLGQNDIKMGCDVPMVQLQRAGIHLLLSMLCLPYHFGELAIADVSDQNVKKKSDNCSSVTFHSLTSRLVKLLICALENEVDSHNTQLLLGGVMLFVQDSALVEEERDTIPKSPGPQQPHETFTLEVQDSNASGGRGNPSSTEGRSAEEIDPSQNEVADSMKNDCADNQHCLSWSSASSLFTHLTNLVNQKLIFGSKWKTDFHVTLSALELMSAMAEMNIRNINKQECQKTIKWLCDYVEYQAKQPAPFHLRNLHSMMVAAFNCLLTWIASHPWLLDDQKSVQAILEVVELGISGTKSKASEHPEEEMKSRPKGEKSLKPASFRVQDAAEGVLSYIMEHVGAFPSPCGPASSSSLLDEDILMEFLAEDDQNKRFKYFVIDDSIILGILQESVQTHDGLSPTATILLRGPTGRTSWTVELRQIPECKKEILGVSQSEAPRRPEPNLEIPVPPQCSRQHFPADIETVVLTKANSSIPAVDNIPCERLSQEKDPIQSLIDKQREEETDAQGMIEIERENSTFPCPLTEMKPPKSVSEFSACRMILARLGLLRPDEFEKVRSMDTSTVTSLSSLNSSEDTFYESVRELDRLPTRCFDTVFVLYVKRGQHEAKPILANEIKHCEYKDMFYEFLQSLGWPVDVQEHPGWTGNPTSSWKLSYLKNQPLHENQTSLSTISSHSSESEVSLTSVHEERMTSGSQDGSRDTDSKDGAVVEDCRIMYYADTCTEIAFIVPSLFARVGTKRRKSRQITPRTKRKEFAMKRPQSISNLSSTSSSSSLVDSLPETRGLSFGRNTADTGIDLRHLSKLNTHSTSSEINILVIWLERFLDHELFPDMEILNELGINKESTMVASPSGKPVVRETAMIFIAPLHNGLFRIHTKCTIKSPMAGPLVDGMVVSQRSLGAMVRHTAVNIGRRRRLDIDHYSPPHVYRKLKIQDIIRKCRRKMTFPEFYASLFAE</sequence>
<feature type="compositionally biased region" description="Basic and acidic residues" evidence="1">
    <location>
        <begin position="865"/>
        <end position="884"/>
    </location>
</feature>
<accession>A0A7D9EHA4</accession>
<dbReference type="EMBL" id="CACRXK020006462">
    <property type="protein sequence ID" value="CAB4009467.1"/>
    <property type="molecule type" value="Genomic_DNA"/>
</dbReference>
<feature type="compositionally biased region" description="Basic residues" evidence="1">
    <location>
        <begin position="1305"/>
        <end position="1317"/>
    </location>
</feature>
<dbReference type="Pfam" id="PF20412">
    <property type="entry name" value="RALGAPB_N"/>
    <property type="match status" value="1"/>
</dbReference>
<dbReference type="InterPro" id="IPR000331">
    <property type="entry name" value="Rap/Ran_GAP_dom"/>
</dbReference>
<comment type="caution">
    <text evidence="2">The sequence shown here is derived from an EMBL/GenBank/DDBJ whole genome shotgun (WGS) entry which is preliminary data.</text>
</comment>
<evidence type="ECO:0000256" key="1">
    <source>
        <dbReference type="SAM" id="MobiDB-lite"/>
    </source>
</evidence>
<dbReference type="GO" id="GO:0005096">
    <property type="term" value="F:GTPase activator activity"/>
    <property type="evidence" value="ECO:0007669"/>
    <property type="project" value="InterPro"/>
</dbReference>
<dbReference type="InterPro" id="IPR035974">
    <property type="entry name" value="Rap/Ran-GAP_sf"/>
</dbReference>
<gene>
    <name evidence="2" type="ORF">PACLA_8A007940</name>
</gene>
<protein>
    <submittedName>
        <fullName evidence="2">Ral GTPase-activating subunit beta isoform X1</fullName>
    </submittedName>
</protein>
<feature type="region of interest" description="Disordered" evidence="1">
    <location>
        <begin position="1232"/>
        <end position="1270"/>
    </location>
</feature>
<evidence type="ECO:0000313" key="2">
    <source>
        <dbReference type="EMBL" id="CAB4009467.1"/>
    </source>
</evidence>
<dbReference type="SUPFAM" id="SSF111347">
    <property type="entry name" value="Rap/Ran-GAP"/>
    <property type="match status" value="2"/>
</dbReference>
<feature type="region of interest" description="Disordered" evidence="1">
    <location>
        <begin position="1305"/>
        <end position="1340"/>
    </location>
</feature>
<proteinExistence type="predicted"/>
<dbReference type="Proteomes" id="UP001152795">
    <property type="component" value="Unassembled WGS sequence"/>
</dbReference>
<feature type="compositionally biased region" description="Low complexity" evidence="1">
    <location>
        <begin position="1327"/>
        <end position="1340"/>
    </location>
</feature>
<dbReference type="PANTHER" id="PTHR21344">
    <property type="entry name" value="RAL GTPASE-ACTIVATING PROTEIN SUBUNIT BETA"/>
    <property type="match status" value="1"/>
</dbReference>
<reference evidence="2" key="1">
    <citation type="submission" date="2020-04" db="EMBL/GenBank/DDBJ databases">
        <authorList>
            <person name="Alioto T."/>
            <person name="Alioto T."/>
            <person name="Gomez Garrido J."/>
        </authorList>
    </citation>
    <scope>NUCLEOTIDE SEQUENCE</scope>
    <source>
        <strain evidence="2">A484AB</strain>
    </source>
</reference>
<dbReference type="PROSITE" id="PS50085">
    <property type="entry name" value="RAPGAP"/>
    <property type="match status" value="1"/>
</dbReference>